<feature type="non-terminal residue" evidence="2">
    <location>
        <position position="1"/>
    </location>
</feature>
<sequence>EIETLEPCSCIYFTNYSIIIGTNKFYEIEMKQYVLEEFLDKNDVSLSSAMFTASSYSFPIAIMQVSSATQKEEYLLCFHAFRDPYLFVTYFNSLDVIELQGHGAL</sequence>
<evidence type="ECO:0000313" key="2">
    <source>
        <dbReference type="EMBL" id="KAI5630426.1"/>
    </source>
</evidence>
<reference evidence="2" key="1">
    <citation type="submission" date="2018-07" db="EMBL/GenBank/DDBJ databases">
        <title>Comparative genomics of catfishes provides insights into carnivory and benthic adaptation.</title>
        <authorList>
            <person name="Zhang Y."/>
            <person name="Wang D."/>
            <person name="Peng Z."/>
            <person name="Zheng S."/>
            <person name="Shao F."/>
            <person name="Tao W."/>
        </authorList>
    </citation>
    <scope>NUCLEOTIDE SEQUENCE</scope>
    <source>
        <strain evidence="2">Chongqing</strain>
    </source>
</reference>
<feature type="domain" description="CNH" evidence="1">
    <location>
        <begin position="1"/>
        <end position="81"/>
    </location>
</feature>
<keyword evidence="2" id="KW-0808">Transferase</keyword>
<evidence type="ECO:0000259" key="1">
    <source>
        <dbReference type="Pfam" id="PF00780"/>
    </source>
</evidence>
<dbReference type="GO" id="GO:0016301">
    <property type="term" value="F:kinase activity"/>
    <property type="evidence" value="ECO:0007669"/>
    <property type="project" value="UniProtKB-KW"/>
</dbReference>
<dbReference type="EMBL" id="MU526000">
    <property type="protein sequence ID" value="KAI5630426.1"/>
    <property type="molecule type" value="Genomic_DNA"/>
</dbReference>
<accession>A0AAD5B948</accession>
<organism evidence="2 3">
    <name type="scientific">Silurus asotus</name>
    <name type="common">Amur catfish</name>
    <name type="synonym">Parasilurus asotus</name>
    <dbReference type="NCBI Taxonomy" id="30991"/>
    <lineage>
        <taxon>Eukaryota</taxon>
        <taxon>Metazoa</taxon>
        <taxon>Chordata</taxon>
        <taxon>Craniata</taxon>
        <taxon>Vertebrata</taxon>
        <taxon>Euteleostomi</taxon>
        <taxon>Actinopterygii</taxon>
        <taxon>Neopterygii</taxon>
        <taxon>Teleostei</taxon>
        <taxon>Ostariophysi</taxon>
        <taxon>Siluriformes</taxon>
        <taxon>Siluridae</taxon>
        <taxon>Silurus</taxon>
    </lineage>
</organism>
<dbReference type="Pfam" id="PF00780">
    <property type="entry name" value="CNH"/>
    <property type="match status" value="1"/>
</dbReference>
<dbReference type="AlphaFoldDB" id="A0AAD5B948"/>
<gene>
    <name evidence="2" type="ORF">C0J50_12586</name>
</gene>
<evidence type="ECO:0000313" key="3">
    <source>
        <dbReference type="Proteomes" id="UP001205998"/>
    </source>
</evidence>
<keyword evidence="3" id="KW-1185">Reference proteome</keyword>
<dbReference type="Proteomes" id="UP001205998">
    <property type="component" value="Unassembled WGS sequence"/>
</dbReference>
<proteinExistence type="predicted"/>
<name>A0AAD5B948_SILAS</name>
<dbReference type="InterPro" id="IPR001180">
    <property type="entry name" value="CNH_dom"/>
</dbReference>
<comment type="caution">
    <text evidence="2">The sequence shown here is derived from an EMBL/GenBank/DDBJ whole genome shotgun (WGS) entry which is preliminary data.</text>
</comment>
<protein>
    <submittedName>
        <fullName evidence="2">Citron Rho-interacting kinase-like isoform X11</fullName>
    </submittedName>
</protein>
<feature type="non-terminal residue" evidence="2">
    <location>
        <position position="105"/>
    </location>
</feature>
<keyword evidence="2" id="KW-0418">Kinase</keyword>